<evidence type="ECO:0000313" key="5">
    <source>
        <dbReference type="EMBL" id="TDT89195.1"/>
    </source>
</evidence>
<feature type="chain" id="PRO_5044548117" evidence="2">
    <location>
        <begin position="28"/>
        <end position="155"/>
    </location>
</feature>
<accession>A0A126QKA5</accession>
<dbReference type="Proteomes" id="UP000295506">
    <property type="component" value="Unassembled WGS sequence"/>
</dbReference>
<proteinExistence type="predicted"/>
<dbReference type="KEGG" id="dej:AWY79_04425"/>
<reference evidence="5 7" key="2">
    <citation type="submission" date="2019-03" db="EMBL/GenBank/DDBJ databases">
        <title>Genomic Encyclopedia of Type Strains, Phase IV (KMG-IV): sequencing the most valuable type-strain genomes for metagenomic binning, comparative biology and taxonomic classification.</title>
        <authorList>
            <person name="Goeker M."/>
        </authorList>
    </citation>
    <scope>NUCLEOTIDE SEQUENCE [LARGE SCALE GENOMIC DNA]</scope>
    <source>
        <strain evidence="5 7">DSM 101483</strain>
    </source>
</reference>
<feature type="domain" description="Glycine zipper" evidence="3">
    <location>
        <begin position="31"/>
        <end position="73"/>
    </location>
</feature>
<feature type="signal peptide" evidence="2">
    <location>
        <begin position="1"/>
        <end position="27"/>
    </location>
</feature>
<gene>
    <name evidence="4" type="ORF">AWY79_04425</name>
    <name evidence="5" type="ORF">EDC59_104188</name>
</gene>
<evidence type="ECO:0000256" key="1">
    <source>
        <dbReference type="SAM" id="Phobius"/>
    </source>
</evidence>
<dbReference type="AlphaFoldDB" id="A0A126QKA5"/>
<evidence type="ECO:0000256" key="2">
    <source>
        <dbReference type="SAM" id="SignalP"/>
    </source>
</evidence>
<dbReference type="EMBL" id="CP014206">
    <property type="protein sequence ID" value="AMK10414.1"/>
    <property type="molecule type" value="Genomic_DNA"/>
</dbReference>
<protein>
    <submittedName>
        <fullName evidence="5">Surface antigen</fullName>
    </submittedName>
</protein>
<keyword evidence="1" id="KW-0812">Transmembrane</keyword>
<dbReference type="InterPro" id="IPR039567">
    <property type="entry name" value="Gly-zipper"/>
</dbReference>
<keyword evidence="1" id="KW-0472">Membrane</keyword>
<dbReference type="Proteomes" id="UP000055611">
    <property type="component" value="Chromosome"/>
</dbReference>
<keyword evidence="1" id="KW-1133">Transmembrane helix</keyword>
<feature type="transmembrane region" description="Helical" evidence="1">
    <location>
        <begin position="51"/>
        <end position="68"/>
    </location>
</feature>
<sequence length="155" mass="16525">MTKTIVKSAVSLVLMISLLAGCQTTQAQNAATLGTLAGATLGALTFKNKISGAAIGAGAGMLVGYIAGNEMDKYDSYDRGRISNTLETTPSGHASQWVNPDTRTQYQAVPEPARRMHDGRVERDVTVNARMADGSTQTVYAKAYRQPDGSWQLVQ</sequence>
<evidence type="ECO:0000313" key="4">
    <source>
        <dbReference type="EMBL" id="AMK10414.1"/>
    </source>
</evidence>
<keyword evidence="2" id="KW-0732">Signal</keyword>
<evidence type="ECO:0000259" key="3">
    <source>
        <dbReference type="Pfam" id="PF13488"/>
    </source>
</evidence>
<dbReference type="OrthoDB" id="5402098at2"/>
<keyword evidence="6" id="KW-1185">Reference proteome</keyword>
<reference evidence="4 6" key="1">
    <citation type="journal article" date="2016" name="Front. Microbiol.">
        <title>Genome Sequence of the Piezophilic, Mesophilic Sulfate-Reducing Bacterium Desulfovibrio indicus J2T.</title>
        <authorList>
            <person name="Cao J."/>
            <person name="Maignien L."/>
            <person name="Shao Z."/>
            <person name="Alain K."/>
            <person name="Jebbar M."/>
        </authorList>
    </citation>
    <scope>NUCLEOTIDE SEQUENCE [LARGE SCALE GENOMIC DNA]</scope>
    <source>
        <strain evidence="4 6">J2</strain>
    </source>
</reference>
<dbReference type="PROSITE" id="PS51257">
    <property type="entry name" value="PROKAR_LIPOPROTEIN"/>
    <property type="match status" value="1"/>
</dbReference>
<evidence type="ECO:0000313" key="6">
    <source>
        <dbReference type="Proteomes" id="UP000055611"/>
    </source>
</evidence>
<dbReference type="RefSeq" id="WP_066800854.1">
    <property type="nucleotide sequence ID" value="NZ_CP014206.1"/>
</dbReference>
<name>A0A126QKA5_9BACT</name>
<organism evidence="5 7">
    <name type="scientific">Pseudodesulfovibrio indicus</name>
    <dbReference type="NCBI Taxonomy" id="1716143"/>
    <lineage>
        <taxon>Bacteria</taxon>
        <taxon>Pseudomonadati</taxon>
        <taxon>Thermodesulfobacteriota</taxon>
        <taxon>Desulfovibrionia</taxon>
        <taxon>Desulfovibrionales</taxon>
        <taxon>Desulfovibrionaceae</taxon>
    </lineage>
</organism>
<dbReference type="EMBL" id="SOBK01000004">
    <property type="protein sequence ID" value="TDT89195.1"/>
    <property type="molecule type" value="Genomic_DNA"/>
</dbReference>
<evidence type="ECO:0000313" key="7">
    <source>
        <dbReference type="Proteomes" id="UP000295506"/>
    </source>
</evidence>
<dbReference type="Pfam" id="PF13488">
    <property type="entry name" value="Gly-zipper_Omp"/>
    <property type="match status" value="1"/>
</dbReference>